<dbReference type="EMBL" id="GBRH01159486">
    <property type="protein sequence ID" value="JAE38410.1"/>
    <property type="molecule type" value="Transcribed_RNA"/>
</dbReference>
<name>A0A0A9HMK7_ARUDO</name>
<reference evidence="1" key="2">
    <citation type="journal article" date="2015" name="Data Brief">
        <title>Shoot transcriptome of the giant reed, Arundo donax.</title>
        <authorList>
            <person name="Barrero R.A."/>
            <person name="Guerrero F.D."/>
            <person name="Moolhuijzen P."/>
            <person name="Goolsby J.A."/>
            <person name="Tidwell J."/>
            <person name="Bellgard S.E."/>
            <person name="Bellgard M.I."/>
        </authorList>
    </citation>
    <scope>NUCLEOTIDE SEQUENCE</scope>
    <source>
        <tissue evidence="1">Shoot tissue taken approximately 20 cm above the soil surface</tissue>
    </source>
</reference>
<organism evidence="1">
    <name type="scientific">Arundo donax</name>
    <name type="common">Giant reed</name>
    <name type="synonym">Donax arundinaceus</name>
    <dbReference type="NCBI Taxonomy" id="35708"/>
    <lineage>
        <taxon>Eukaryota</taxon>
        <taxon>Viridiplantae</taxon>
        <taxon>Streptophyta</taxon>
        <taxon>Embryophyta</taxon>
        <taxon>Tracheophyta</taxon>
        <taxon>Spermatophyta</taxon>
        <taxon>Magnoliopsida</taxon>
        <taxon>Liliopsida</taxon>
        <taxon>Poales</taxon>
        <taxon>Poaceae</taxon>
        <taxon>PACMAD clade</taxon>
        <taxon>Arundinoideae</taxon>
        <taxon>Arundineae</taxon>
        <taxon>Arundo</taxon>
    </lineage>
</organism>
<accession>A0A0A9HMK7</accession>
<evidence type="ECO:0000313" key="1">
    <source>
        <dbReference type="EMBL" id="JAE38410.1"/>
    </source>
</evidence>
<protein>
    <submittedName>
        <fullName evidence="1">Uncharacterized protein</fullName>
    </submittedName>
</protein>
<proteinExistence type="predicted"/>
<sequence>MSRMSKKGNEVNYAKWLTIPA</sequence>
<reference evidence="1" key="1">
    <citation type="submission" date="2014-09" db="EMBL/GenBank/DDBJ databases">
        <authorList>
            <person name="Magalhaes I.L.F."/>
            <person name="Oliveira U."/>
            <person name="Santos F.R."/>
            <person name="Vidigal T.H.D.A."/>
            <person name="Brescovit A.D."/>
            <person name="Santos A.J."/>
        </authorList>
    </citation>
    <scope>NUCLEOTIDE SEQUENCE</scope>
    <source>
        <tissue evidence="1">Shoot tissue taken approximately 20 cm above the soil surface</tissue>
    </source>
</reference>
<dbReference type="AlphaFoldDB" id="A0A0A9HMK7"/>